<dbReference type="Proteomes" id="UP001530400">
    <property type="component" value="Unassembled WGS sequence"/>
</dbReference>
<keyword evidence="1" id="KW-1133">Transmembrane helix</keyword>
<dbReference type="PROSITE" id="PS00383">
    <property type="entry name" value="TYR_PHOSPHATASE_1"/>
    <property type="match status" value="1"/>
</dbReference>
<dbReference type="AlphaFoldDB" id="A0ABD3Q565"/>
<dbReference type="PROSITE" id="PS50056">
    <property type="entry name" value="TYR_PHOSPHATASE_2"/>
    <property type="match status" value="1"/>
</dbReference>
<feature type="domain" description="Tyrosine specific protein phosphatases" evidence="2">
    <location>
        <begin position="220"/>
        <end position="274"/>
    </location>
</feature>
<evidence type="ECO:0000313" key="3">
    <source>
        <dbReference type="EMBL" id="KAL3795176.1"/>
    </source>
</evidence>
<gene>
    <name evidence="3" type="ORF">ACHAWO_005348</name>
</gene>
<feature type="transmembrane region" description="Helical" evidence="1">
    <location>
        <begin position="105"/>
        <end position="124"/>
    </location>
</feature>
<proteinExistence type="predicted"/>
<dbReference type="PANTHER" id="PTHR47216">
    <property type="match status" value="1"/>
</dbReference>
<dbReference type="InterPro" id="IPR029021">
    <property type="entry name" value="Prot-tyrosine_phosphatase-like"/>
</dbReference>
<protein>
    <recommendedName>
        <fullName evidence="2">Tyrosine specific protein phosphatases domain-containing protein</fullName>
    </recommendedName>
</protein>
<evidence type="ECO:0000259" key="2">
    <source>
        <dbReference type="PROSITE" id="PS50056"/>
    </source>
</evidence>
<sequence>MGAVHGVYLKYVGLSAISFAGYHMVVGNIGPLDPLPAMLTGSEGHRMLATSSEGGGSSIIPLLRFGTATILSYSTLLNGTIALLFKLRRGMGLIGKDLKEGTIPWWSYLLFFPFHVPTIAYTHVHTKMGKMKPYAKPDESEKKQKVSKVPVPVASQVQPGWWIGGCYAYQLNMQWAAVIDLTVEFPEKCRASTKRYLCLPTWDGVPASPEQLEHAAQFVIDAIDNWKQLQQKGEVHGDPQVLIHCAHGRGRSTTVACAAMVKAGMYLDWEEALEVGIRPGRPVCKLNTMMRKNLTEWQRKYV</sequence>
<accession>A0ABD3Q565</accession>
<dbReference type="PANTHER" id="PTHR47216:SF4">
    <property type="entry name" value="OS01G0859400 PROTEIN"/>
    <property type="match status" value="1"/>
</dbReference>
<evidence type="ECO:0000313" key="4">
    <source>
        <dbReference type="Proteomes" id="UP001530400"/>
    </source>
</evidence>
<dbReference type="SUPFAM" id="SSF52799">
    <property type="entry name" value="(Phosphotyrosine protein) phosphatases II"/>
    <property type="match status" value="1"/>
</dbReference>
<evidence type="ECO:0000256" key="1">
    <source>
        <dbReference type="SAM" id="Phobius"/>
    </source>
</evidence>
<dbReference type="InterPro" id="IPR016130">
    <property type="entry name" value="Tyr_Pase_AS"/>
</dbReference>
<dbReference type="Gene3D" id="3.90.190.10">
    <property type="entry name" value="Protein tyrosine phosphatase superfamily"/>
    <property type="match status" value="1"/>
</dbReference>
<keyword evidence="1" id="KW-0472">Membrane</keyword>
<dbReference type="InterPro" id="IPR000387">
    <property type="entry name" value="Tyr_Pase_dom"/>
</dbReference>
<feature type="transmembrane region" description="Helical" evidence="1">
    <location>
        <begin position="62"/>
        <end position="85"/>
    </location>
</feature>
<dbReference type="EMBL" id="JALLPJ020000332">
    <property type="protein sequence ID" value="KAL3795176.1"/>
    <property type="molecule type" value="Genomic_DNA"/>
</dbReference>
<reference evidence="3 4" key="1">
    <citation type="submission" date="2024-10" db="EMBL/GenBank/DDBJ databases">
        <title>Updated reference genomes for cyclostephanoid diatoms.</title>
        <authorList>
            <person name="Roberts W.R."/>
            <person name="Alverson A.J."/>
        </authorList>
    </citation>
    <scope>NUCLEOTIDE SEQUENCE [LARGE SCALE GENOMIC DNA]</scope>
    <source>
        <strain evidence="3 4">AJA010-31</strain>
    </source>
</reference>
<keyword evidence="1" id="KW-0812">Transmembrane</keyword>
<name>A0ABD3Q565_9STRA</name>
<keyword evidence="4" id="KW-1185">Reference proteome</keyword>
<comment type="caution">
    <text evidence="3">The sequence shown here is derived from an EMBL/GenBank/DDBJ whole genome shotgun (WGS) entry which is preliminary data.</text>
</comment>
<organism evidence="3 4">
    <name type="scientific">Cyclotella atomus</name>
    <dbReference type="NCBI Taxonomy" id="382360"/>
    <lineage>
        <taxon>Eukaryota</taxon>
        <taxon>Sar</taxon>
        <taxon>Stramenopiles</taxon>
        <taxon>Ochrophyta</taxon>
        <taxon>Bacillariophyta</taxon>
        <taxon>Coscinodiscophyceae</taxon>
        <taxon>Thalassiosirophycidae</taxon>
        <taxon>Stephanodiscales</taxon>
        <taxon>Stephanodiscaceae</taxon>
        <taxon>Cyclotella</taxon>
    </lineage>
</organism>